<dbReference type="InterPro" id="IPR046350">
    <property type="entry name" value="Cystatin_sf"/>
</dbReference>
<evidence type="ECO:0000256" key="1">
    <source>
        <dbReference type="ARBA" id="ARBA00004613"/>
    </source>
</evidence>
<name>F7A8G5_ORNAN</name>
<reference evidence="6" key="2">
    <citation type="submission" date="2025-09" db="UniProtKB">
        <authorList>
            <consortium name="Ensembl"/>
        </authorList>
    </citation>
    <scope>IDENTIFICATION</scope>
    <source>
        <strain evidence="6">Glennie</strain>
    </source>
</reference>
<dbReference type="Gene3D" id="3.10.450.10">
    <property type="match status" value="1"/>
</dbReference>
<dbReference type="PANTHER" id="PTHR10206:SF2">
    <property type="entry name" value="CATHELICIDIN ANTIMICROBIAL PEPTIDE"/>
    <property type="match status" value="1"/>
</dbReference>
<dbReference type="InParanoid" id="F7A8G5"/>
<keyword evidence="4" id="KW-1015">Disulfide bond</keyword>
<comment type="subcellular location">
    <subcellularLocation>
        <location evidence="1">Secreted</location>
    </subcellularLocation>
</comment>
<protein>
    <submittedName>
        <fullName evidence="6">Uncharacterized protein</fullName>
    </submittedName>
</protein>
<evidence type="ECO:0000256" key="2">
    <source>
        <dbReference type="ARBA" id="ARBA00005320"/>
    </source>
</evidence>
<dbReference type="Bgee" id="ENSOANG00000010609">
    <property type="expression patterns" value="Expressed in fibroblast and 3 other cell types or tissues"/>
</dbReference>
<dbReference type="Pfam" id="PF00666">
    <property type="entry name" value="Cathelicidins"/>
    <property type="match status" value="1"/>
</dbReference>
<reference evidence="6" key="1">
    <citation type="submission" date="2025-08" db="UniProtKB">
        <authorList>
            <consortium name="Ensembl"/>
        </authorList>
    </citation>
    <scope>IDENTIFICATION</scope>
    <source>
        <strain evidence="6">Glennie</strain>
    </source>
</reference>
<dbReference type="SUPFAM" id="SSF54403">
    <property type="entry name" value="Cystatin/monellin"/>
    <property type="match status" value="1"/>
</dbReference>
<comment type="similarity">
    <text evidence="2">Belongs to the cathelicidin family.</text>
</comment>
<dbReference type="GeneTree" id="ENSGT00390000000410"/>
<dbReference type="HOGENOM" id="CLU_121724_0_0_1"/>
<sequence length="191" mass="21238">METTWKLLLLAAVATVATAQSLSYEEAVVAAVTEYNRESDADALFWLLELKPQERPLESRKAIPVNFTIQETVCPKVENRSPDQCDFKEGGVVRNCSGTVLPTQEAPVVTLTCDRVSVPHIRAPARTTVPYPGLGKKKFQLVPSPIPSLRLLPFQPIRTKRRIKLIKNGVKKVKDILKNNNIIILPGSNEK</sequence>
<organism evidence="6 7">
    <name type="scientific">Ornithorhynchus anatinus</name>
    <name type="common">Duckbill platypus</name>
    <dbReference type="NCBI Taxonomy" id="9258"/>
    <lineage>
        <taxon>Eukaryota</taxon>
        <taxon>Metazoa</taxon>
        <taxon>Chordata</taxon>
        <taxon>Craniata</taxon>
        <taxon>Vertebrata</taxon>
        <taxon>Euteleostomi</taxon>
        <taxon>Mammalia</taxon>
        <taxon>Monotremata</taxon>
        <taxon>Ornithorhynchidae</taxon>
        <taxon>Ornithorhynchus</taxon>
    </lineage>
</organism>
<dbReference type="Ensembl" id="ENSOANT00000016815.2">
    <property type="protein sequence ID" value="ENSOANP00000016812.2"/>
    <property type="gene ID" value="ENSOANG00000010609.3"/>
</dbReference>
<evidence type="ECO:0000256" key="3">
    <source>
        <dbReference type="ARBA" id="ARBA00022525"/>
    </source>
</evidence>
<dbReference type="GO" id="GO:0061844">
    <property type="term" value="P:antimicrobial humoral immune response mediated by antimicrobial peptide"/>
    <property type="evidence" value="ECO:0000318"/>
    <property type="project" value="GO_Central"/>
</dbReference>
<dbReference type="GO" id="GO:0050829">
    <property type="term" value="P:defense response to Gram-negative bacterium"/>
    <property type="evidence" value="ECO:0000318"/>
    <property type="project" value="GO_Central"/>
</dbReference>
<dbReference type="GO" id="GO:0005615">
    <property type="term" value="C:extracellular space"/>
    <property type="evidence" value="ECO:0000318"/>
    <property type="project" value="GO_Central"/>
</dbReference>
<evidence type="ECO:0000313" key="7">
    <source>
        <dbReference type="Proteomes" id="UP000002279"/>
    </source>
</evidence>
<dbReference type="eggNOG" id="ENOG502SAES">
    <property type="taxonomic scope" value="Eukaryota"/>
</dbReference>
<dbReference type="GO" id="GO:0001530">
    <property type="term" value="F:lipopolysaccharide binding"/>
    <property type="evidence" value="ECO:0000318"/>
    <property type="project" value="GO_Central"/>
</dbReference>
<keyword evidence="5" id="KW-0732">Signal</keyword>
<evidence type="ECO:0000256" key="4">
    <source>
        <dbReference type="ARBA" id="ARBA00023157"/>
    </source>
</evidence>
<evidence type="ECO:0000256" key="5">
    <source>
        <dbReference type="SAM" id="SignalP"/>
    </source>
</evidence>
<dbReference type="PANTHER" id="PTHR10206">
    <property type="entry name" value="CATHELICIDIN"/>
    <property type="match status" value="1"/>
</dbReference>
<dbReference type="GO" id="GO:0045087">
    <property type="term" value="P:innate immune response"/>
    <property type="evidence" value="ECO:0000318"/>
    <property type="project" value="GO_Central"/>
</dbReference>
<evidence type="ECO:0000313" key="6">
    <source>
        <dbReference type="Ensembl" id="ENSOANP00000016812.2"/>
    </source>
</evidence>
<feature type="chain" id="PRO_5028005950" evidence="5">
    <location>
        <begin position="20"/>
        <end position="191"/>
    </location>
</feature>
<dbReference type="InterPro" id="IPR001894">
    <property type="entry name" value="Cathelicidin-like"/>
</dbReference>
<feature type="signal peptide" evidence="5">
    <location>
        <begin position="1"/>
        <end position="19"/>
    </location>
</feature>
<dbReference type="Proteomes" id="UP000002279">
    <property type="component" value="Unplaced"/>
</dbReference>
<dbReference type="STRING" id="9258.ENSOANP00000016812"/>
<dbReference type="GO" id="GO:0050830">
    <property type="term" value="P:defense response to Gram-positive bacterium"/>
    <property type="evidence" value="ECO:0000318"/>
    <property type="project" value="GO_Central"/>
</dbReference>
<dbReference type="FunFam" id="3.10.450.10:FF:000003">
    <property type="entry name" value="Cathelicidin antimicrobial peptide"/>
    <property type="match status" value="1"/>
</dbReference>
<keyword evidence="3" id="KW-0964">Secreted</keyword>
<keyword evidence="7" id="KW-1185">Reference proteome</keyword>
<accession>F7A8G5</accession>
<proteinExistence type="inferred from homology"/>
<dbReference type="AlphaFoldDB" id="F7A8G5"/>